<organism evidence="1">
    <name type="scientific">Anguilla anguilla</name>
    <name type="common">European freshwater eel</name>
    <name type="synonym">Muraena anguilla</name>
    <dbReference type="NCBI Taxonomy" id="7936"/>
    <lineage>
        <taxon>Eukaryota</taxon>
        <taxon>Metazoa</taxon>
        <taxon>Chordata</taxon>
        <taxon>Craniata</taxon>
        <taxon>Vertebrata</taxon>
        <taxon>Euteleostomi</taxon>
        <taxon>Actinopterygii</taxon>
        <taxon>Neopterygii</taxon>
        <taxon>Teleostei</taxon>
        <taxon>Anguilliformes</taxon>
        <taxon>Anguillidae</taxon>
        <taxon>Anguilla</taxon>
    </lineage>
</organism>
<reference evidence="1" key="1">
    <citation type="submission" date="2014-11" db="EMBL/GenBank/DDBJ databases">
        <authorList>
            <person name="Amaro Gonzalez C."/>
        </authorList>
    </citation>
    <scope>NUCLEOTIDE SEQUENCE</scope>
</reference>
<protein>
    <submittedName>
        <fullName evidence="1">Uncharacterized protein</fullName>
    </submittedName>
</protein>
<reference evidence="1" key="2">
    <citation type="journal article" date="2015" name="Fish Shellfish Immunol.">
        <title>Early steps in the European eel (Anguilla anguilla)-Vibrio vulnificus interaction in the gills: Role of the RtxA13 toxin.</title>
        <authorList>
            <person name="Callol A."/>
            <person name="Pajuelo D."/>
            <person name="Ebbesson L."/>
            <person name="Teles M."/>
            <person name="MacKenzie S."/>
            <person name="Amaro C."/>
        </authorList>
    </citation>
    <scope>NUCLEOTIDE SEQUENCE</scope>
</reference>
<sequence>MCLLIALQIKNKGALLSCFIRLPRDLFDIIKTPFCYFVVFLIYKNHDRNAFYICVLPCLLLCTPGNC</sequence>
<proteinExistence type="predicted"/>
<evidence type="ECO:0000313" key="1">
    <source>
        <dbReference type="EMBL" id="JAH91631.1"/>
    </source>
</evidence>
<accession>A0A0E9WMU2</accession>
<name>A0A0E9WMU2_ANGAN</name>
<dbReference type="AlphaFoldDB" id="A0A0E9WMU2"/>
<dbReference type="EMBL" id="GBXM01016946">
    <property type="protein sequence ID" value="JAH91631.1"/>
    <property type="molecule type" value="Transcribed_RNA"/>
</dbReference>